<protein>
    <recommendedName>
        <fullName evidence="3">Secreted protein</fullName>
    </recommendedName>
</protein>
<feature type="chain" id="PRO_5012713988" description="Secreted protein" evidence="1">
    <location>
        <begin position="29"/>
        <end position="106"/>
    </location>
</feature>
<proteinExistence type="predicted"/>
<reference evidence="2" key="1">
    <citation type="journal article" date="2017" name="Parasit. Vectors">
        <title>Sialotranscriptomics of Rhipicephalus zambeziensis reveals intricate expression profiles of secretory proteins and suggests tight temporal transcriptional regulation during blood-feeding.</title>
        <authorList>
            <person name="de Castro M.H."/>
            <person name="de Klerk D."/>
            <person name="Pienaar R."/>
            <person name="Rees D.J.G."/>
            <person name="Mans B.J."/>
        </authorList>
    </citation>
    <scope>NUCLEOTIDE SEQUENCE</scope>
    <source>
        <tissue evidence="2">Salivary glands</tissue>
    </source>
</reference>
<dbReference type="AlphaFoldDB" id="A0A224Y6D0"/>
<evidence type="ECO:0000313" key="2">
    <source>
        <dbReference type="EMBL" id="MAA13138.1"/>
    </source>
</evidence>
<dbReference type="EMBL" id="GFPF01001992">
    <property type="protein sequence ID" value="MAA13138.1"/>
    <property type="molecule type" value="Transcribed_RNA"/>
</dbReference>
<feature type="signal peptide" evidence="1">
    <location>
        <begin position="1"/>
        <end position="28"/>
    </location>
</feature>
<name>A0A224Y6D0_9ACAR</name>
<evidence type="ECO:0008006" key="3">
    <source>
        <dbReference type="Google" id="ProtNLM"/>
    </source>
</evidence>
<accession>A0A224Y6D0</accession>
<sequence length="106" mass="12198">MQNCVTAFCQSIICLLYCMLVILQCACCKLCSFLHNCRYNLLCLLYHTYSALFMKQHIVTGLLEEVEQRFIYRGWTASACRYCASFFSSPFSCCCRCCCFTGLNPL</sequence>
<organism evidence="2">
    <name type="scientific">Rhipicephalus zambeziensis</name>
    <dbReference type="NCBI Taxonomy" id="60191"/>
    <lineage>
        <taxon>Eukaryota</taxon>
        <taxon>Metazoa</taxon>
        <taxon>Ecdysozoa</taxon>
        <taxon>Arthropoda</taxon>
        <taxon>Chelicerata</taxon>
        <taxon>Arachnida</taxon>
        <taxon>Acari</taxon>
        <taxon>Parasitiformes</taxon>
        <taxon>Ixodida</taxon>
        <taxon>Ixodoidea</taxon>
        <taxon>Ixodidae</taxon>
        <taxon>Rhipicephalinae</taxon>
        <taxon>Rhipicephalus</taxon>
        <taxon>Rhipicephalus</taxon>
    </lineage>
</organism>
<keyword evidence="1" id="KW-0732">Signal</keyword>
<evidence type="ECO:0000256" key="1">
    <source>
        <dbReference type="SAM" id="SignalP"/>
    </source>
</evidence>